<sequence>MTMRRAVICAGDVSDNARGVKLCDEVALGKMGLNRG</sequence>
<proteinExistence type="predicted"/>
<dbReference type="Proteomes" id="UP000585437">
    <property type="component" value="Unassembled WGS sequence"/>
</dbReference>
<reference evidence="1 2" key="1">
    <citation type="submission" date="2020-08" db="EMBL/GenBank/DDBJ databases">
        <title>The Agave Microbiome: Exploring the role of microbial communities in plant adaptations to desert environments.</title>
        <authorList>
            <person name="Partida-Martinez L.P."/>
        </authorList>
    </citation>
    <scope>NUCLEOTIDE SEQUENCE [LARGE SCALE GENOMIC DNA]</scope>
    <source>
        <strain evidence="1 2">AS3.12</strain>
    </source>
</reference>
<comment type="caution">
    <text evidence="1">The sequence shown here is derived from an EMBL/GenBank/DDBJ whole genome shotgun (WGS) entry which is preliminary data.</text>
</comment>
<protein>
    <submittedName>
        <fullName evidence="1">Uncharacterized protein</fullName>
    </submittedName>
</protein>
<keyword evidence="2" id="KW-1185">Reference proteome</keyword>
<gene>
    <name evidence="1" type="ORF">F4695_001847</name>
</gene>
<accession>A0A7X0JJ27</accession>
<evidence type="ECO:0000313" key="1">
    <source>
        <dbReference type="EMBL" id="MBB6508498.1"/>
    </source>
</evidence>
<organism evidence="1 2">
    <name type="scientific">Rhizobium soli</name>
    <dbReference type="NCBI Taxonomy" id="424798"/>
    <lineage>
        <taxon>Bacteria</taxon>
        <taxon>Pseudomonadati</taxon>
        <taxon>Pseudomonadota</taxon>
        <taxon>Alphaproteobacteria</taxon>
        <taxon>Hyphomicrobiales</taxon>
        <taxon>Rhizobiaceae</taxon>
        <taxon>Rhizobium/Agrobacterium group</taxon>
        <taxon>Rhizobium</taxon>
    </lineage>
</organism>
<evidence type="ECO:0000313" key="2">
    <source>
        <dbReference type="Proteomes" id="UP000585437"/>
    </source>
</evidence>
<dbReference type="EMBL" id="JACHBU010000003">
    <property type="protein sequence ID" value="MBB6508498.1"/>
    <property type="molecule type" value="Genomic_DNA"/>
</dbReference>
<dbReference type="AlphaFoldDB" id="A0A7X0JJ27"/>
<name>A0A7X0JJ27_9HYPH</name>